<evidence type="ECO:0000313" key="1">
    <source>
        <dbReference type="EMBL" id="KAG1821616.1"/>
    </source>
</evidence>
<keyword evidence="2" id="KW-1185">Reference proteome</keyword>
<dbReference type="AlphaFoldDB" id="A0A9P7JGB7"/>
<dbReference type="GeneID" id="64636385"/>
<dbReference type="InterPro" id="IPR032675">
    <property type="entry name" value="LRR_dom_sf"/>
</dbReference>
<dbReference type="Proteomes" id="UP000807769">
    <property type="component" value="Unassembled WGS sequence"/>
</dbReference>
<protein>
    <recommendedName>
        <fullName evidence="3">F-box domain-containing protein</fullName>
    </recommendedName>
</protein>
<accession>A0A9P7JGB7</accession>
<evidence type="ECO:0000313" key="2">
    <source>
        <dbReference type="Proteomes" id="UP000807769"/>
    </source>
</evidence>
<evidence type="ECO:0008006" key="3">
    <source>
        <dbReference type="Google" id="ProtNLM"/>
    </source>
</evidence>
<dbReference type="Gene3D" id="3.80.10.10">
    <property type="entry name" value="Ribonuclease Inhibitor"/>
    <property type="match status" value="1"/>
</dbReference>
<dbReference type="RefSeq" id="XP_041196356.1">
    <property type="nucleotide sequence ID" value="XM_041342369.1"/>
</dbReference>
<dbReference type="OrthoDB" id="2841072at2759"/>
<reference evidence="1" key="1">
    <citation type="journal article" date="2020" name="New Phytol.">
        <title>Comparative genomics reveals dynamic genome evolution in host specialist ectomycorrhizal fungi.</title>
        <authorList>
            <person name="Lofgren L.A."/>
            <person name="Nguyen N.H."/>
            <person name="Vilgalys R."/>
            <person name="Ruytinx J."/>
            <person name="Liao H.L."/>
            <person name="Branco S."/>
            <person name="Kuo A."/>
            <person name="LaButti K."/>
            <person name="Lipzen A."/>
            <person name="Andreopoulos W."/>
            <person name="Pangilinan J."/>
            <person name="Riley R."/>
            <person name="Hundley H."/>
            <person name="Na H."/>
            <person name="Barry K."/>
            <person name="Grigoriev I.V."/>
            <person name="Stajich J.E."/>
            <person name="Kennedy P.G."/>
        </authorList>
    </citation>
    <scope>NUCLEOTIDE SEQUENCE</scope>
    <source>
        <strain evidence="1">MN1</strain>
    </source>
</reference>
<name>A0A9P7JGB7_9AGAM</name>
<gene>
    <name evidence="1" type="ORF">BJ212DRAFT_1585657</name>
</gene>
<organism evidence="1 2">
    <name type="scientific">Suillus subaureus</name>
    <dbReference type="NCBI Taxonomy" id="48587"/>
    <lineage>
        <taxon>Eukaryota</taxon>
        <taxon>Fungi</taxon>
        <taxon>Dikarya</taxon>
        <taxon>Basidiomycota</taxon>
        <taxon>Agaricomycotina</taxon>
        <taxon>Agaricomycetes</taxon>
        <taxon>Agaricomycetidae</taxon>
        <taxon>Boletales</taxon>
        <taxon>Suillineae</taxon>
        <taxon>Suillaceae</taxon>
        <taxon>Suillus</taxon>
    </lineage>
</organism>
<dbReference type="EMBL" id="JABBWG010000006">
    <property type="protein sequence ID" value="KAG1821616.1"/>
    <property type="molecule type" value="Genomic_DNA"/>
</dbReference>
<proteinExistence type="predicted"/>
<sequence>MLSCPSAPASLFLNLRKSIWFADGTYDAAEFLRMTLDLGNQGIEHVIQLRALRSLCLDLRTFSPCERNSRLEFPGFHDLKMLGLSTDTFKRASNSLSSLQVMEMNLRGYPNSSSPSKRDATLTKGFTPLGISVGACRNLTRLSVERGCNISISDEELCQLVRDWPKLEALKTSCYNPVDNATMPRYMGSSDYFGSAPF</sequence>
<comment type="caution">
    <text evidence="1">The sequence shown here is derived from an EMBL/GenBank/DDBJ whole genome shotgun (WGS) entry which is preliminary data.</text>
</comment>